<evidence type="ECO:0000256" key="10">
    <source>
        <dbReference type="SAM" id="MobiDB-lite"/>
    </source>
</evidence>
<protein>
    <recommendedName>
        <fullName evidence="4 9">Protein-L-isoaspartate O-methyltransferase</fullName>
        <ecNumber evidence="3 9">2.1.1.77</ecNumber>
    </recommendedName>
</protein>
<organism evidence="11 12">
    <name type="scientific">Comamonas faecalis</name>
    <dbReference type="NCBI Taxonomy" id="1387849"/>
    <lineage>
        <taxon>Bacteria</taxon>
        <taxon>Pseudomonadati</taxon>
        <taxon>Pseudomonadota</taxon>
        <taxon>Betaproteobacteria</taxon>
        <taxon>Burkholderiales</taxon>
        <taxon>Comamonadaceae</taxon>
        <taxon>Comamonas</taxon>
    </lineage>
</organism>
<dbReference type="InterPro" id="IPR000682">
    <property type="entry name" value="PCMT"/>
</dbReference>
<dbReference type="CDD" id="cd02440">
    <property type="entry name" value="AdoMet_MTases"/>
    <property type="match status" value="1"/>
</dbReference>
<dbReference type="Pfam" id="PF01135">
    <property type="entry name" value="PCMT"/>
    <property type="match status" value="1"/>
</dbReference>
<evidence type="ECO:0000313" key="11">
    <source>
        <dbReference type="EMBL" id="GAA3993964.1"/>
    </source>
</evidence>
<reference evidence="12" key="1">
    <citation type="journal article" date="2019" name="Int. J. Syst. Evol. Microbiol.">
        <title>The Global Catalogue of Microorganisms (GCM) 10K type strain sequencing project: providing services to taxonomists for standard genome sequencing and annotation.</title>
        <authorList>
            <consortium name="The Broad Institute Genomics Platform"/>
            <consortium name="The Broad Institute Genome Sequencing Center for Infectious Disease"/>
            <person name="Wu L."/>
            <person name="Ma J."/>
        </authorList>
    </citation>
    <scope>NUCLEOTIDE SEQUENCE [LARGE SCALE GENOMIC DNA]</scope>
    <source>
        <strain evidence="12">JCM 17561</strain>
    </source>
</reference>
<dbReference type="PANTHER" id="PTHR11579">
    <property type="entry name" value="PROTEIN-L-ISOASPARTATE O-METHYLTRANSFERASE"/>
    <property type="match status" value="1"/>
</dbReference>
<feature type="region of interest" description="Disordered" evidence="10">
    <location>
        <begin position="1"/>
        <end position="37"/>
    </location>
</feature>
<accession>A0ABP7R916</accession>
<evidence type="ECO:0000256" key="2">
    <source>
        <dbReference type="ARBA" id="ARBA00005369"/>
    </source>
</evidence>
<comment type="caution">
    <text evidence="11">The sequence shown here is derived from an EMBL/GenBank/DDBJ whole genome shotgun (WGS) entry which is preliminary data.</text>
</comment>
<dbReference type="NCBIfam" id="TIGR00080">
    <property type="entry name" value="pimt"/>
    <property type="match status" value="1"/>
</dbReference>
<evidence type="ECO:0000313" key="12">
    <source>
        <dbReference type="Proteomes" id="UP001501627"/>
    </source>
</evidence>
<evidence type="ECO:0000256" key="5">
    <source>
        <dbReference type="ARBA" id="ARBA00022490"/>
    </source>
</evidence>
<comment type="similarity">
    <text evidence="2">Belongs to the methyltransferase superfamily. L-isoaspartyl/D-aspartyl protein methyltransferase family.</text>
</comment>
<dbReference type="SUPFAM" id="SSF53335">
    <property type="entry name" value="S-adenosyl-L-methionine-dependent methyltransferases"/>
    <property type="match status" value="1"/>
</dbReference>
<evidence type="ECO:0000256" key="4">
    <source>
        <dbReference type="ARBA" id="ARBA00013346"/>
    </source>
</evidence>
<keyword evidence="7" id="KW-0808">Transferase</keyword>
<keyword evidence="6" id="KW-0489">Methyltransferase</keyword>
<dbReference type="EMBL" id="BAABBP010000012">
    <property type="protein sequence ID" value="GAA3993964.1"/>
    <property type="molecule type" value="Genomic_DNA"/>
</dbReference>
<dbReference type="Gene3D" id="3.40.50.150">
    <property type="entry name" value="Vaccinia Virus protein VP39"/>
    <property type="match status" value="1"/>
</dbReference>
<sequence length="267" mass="27711">MQKRPGFPARIDTLGGSPARPMLSKIPPGAPGRPARAGVPVPAPIPQGLGLDSAAVRARMVQRLAAGGIASPAVLQAMGAVERHRFVDTALVNQAYEDTSLPIGLGQTISKPSVVARMAALLLAAPCAQGGRGLARILEVGTGCGYQAAVLARLAREVYTVERLRALHEKARNNLRPLRLANVHLILGDGMLGYAAGAPYDAIISAAGGDSLPQPWCDQLAVGGRLVAPTVGPHGRQALLVVDRTAQGLQQQMLEAVHFVPLKSGIA</sequence>
<dbReference type="Proteomes" id="UP001501627">
    <property type="component" value="Unassembled WGS sequence"/>
</dbReference>
<evidence type="ECO:0000256" key="3">
    <source>
        <dbReference type="ARBA" id="ARBA00011890"/>
    </source>
</evidence>
<proteinExistence type="inferred from homology"/>
<dbReference type="NCBIfam" id="NF001453">
    <property type="entry name" value="PRK00312.1"/>
    <property type="match status" value="1"/>
</dbReference>
<gene>
    <name evidence="11" type="ORF">GCM10022279_16890</name>
</gene>
<evidence type="ECO:0000256" key="6">
    <source>
        <dbReference type="ARBA" id="ARBA00022603"/>
    </source>
</evidence>
<dbReference type="PANTHER" id="PTHR11579:SF0">
    <property type="entry name" value="PROTEIN-L-ISOASPARTATE(D-ASPARTATE) O-METHYLTRANSFERASE"/>
    <property type="match status" value="1"/>
</dbReference>
<evidence type="ECO:0000256" key="1">
    <source>
        <dbReference type="ARBA" id="ARBA00004496"/>
    </source>
</evidence>
<comment type="subcellular location">
    <subcellularLocation>
        <location evidence="1">Cytoplasm</location>
    </subcellularLocation>
</comment>
<dbReference type="RefSeq" id="WP_103044935.1">
    <property type="nucleotide sequence ID" value="NZ_BAABBP010000012.1"/>
</dbReference>
<dbReference type="InterPro" id="IPR029063">
    <property type="entry name" value="SAM-dependent_MTases_sf"/>
</dbReference>
<evidence type="ECO:0000256" key="8">
    <source>
        <dbReference type="ARBA" id="ARBA00022691"/>
    </source>
</evidence>
<dbReference type="EC" id="2.1.1.77" evidence="3 9"/>
<keyword evidence="8" id="KW-0949">S-adenosyl-L-methionine</keyword>
<evidence type="ECO:0000256" key="9">
    <source>
        <dbReference type="NCBIfam" id="TIGR00080"/>
    </source>
</evidence>
<name>A0ABP7R916_9BURK</name>
<evidence type="ECO:0000256" key="7">
    <source>
        <dbReference type="ARBA" id="ARBA00022679"/>
    </source>
</evidence>
<keyword evidence="5" id="KW-0963">Cytoplasm</keyword>
<dbReference type="PROSITE" id="PS01279">
    <property type="entry name" value="PCMT"/>
    <property type="match status" value="1"/>
</dbReference>
<keyword evidence="12" id="KW-1185">Reference proteome</keyword>